<keyword evidence="13" id="KW-1185">Reference proteome</keyword>
<dbReference type="Gene3D" id="1.20.1560.10">
    <property type="entry name" value="ABC transporter type 1, transmembrane domain"/>
    <property type="match status" value="1"/>
</dbReference>
<dbReference type="GO" id="GO:0034040">
    <property type="term" value="F:ATPase-coupled lipid transmembrane transporter activity"/>
    <property type="evidence" value="ECO:0007669"/>
    <property type="project" value="TreeGrafter"/>
</dbReference>
<dbReference type="Gene3D" id="3.40.50.300">
    <property type="entry name" value="P-loop containing nucleotide triphosphate hydrolases"/>
    <property type="match status" value="1"/>
</dbReference>
<dbReference type="CDD" id="cd07346">
    <property type="entry name" value="ABC_6TM_exporters"/>
    <property type="match status" value="1"/>
</dbReference>
<feature type="transmembrane region" description="Helical" evidence="9">
    <location>
        <begin position="21"/>
        <end position="42"/>
    </location>
</feature>
<evidence type="ECO:0000256" key="9">
    <source>
        <dbReference type="SAM" id="Phobius"/>
    </source>
</evidence>
<dbReference type="Pfam" id="PF00005">
    <property type="entry name" value="ABC_tran"/>
    <property type="match status" value="1"/>
</dbReference>
<evidence type="ECO:0000256" key="2">
    <source>
        <dbReference type="ARBA" id="ARBA00022448"/>
    </source>
</evidence>
<dbReference type="PROSITE" id="PS00211">
    <property type="entry name" value="ABC_TRANSPORTER_1"/>
    <property type="match status" value="1"/>
</dbReference>
<dbReference type="PROSITE" id="PS50893">
    <property type="entry name" value="ABC_TRANSPORTER_2"/>
    <property type="match status" value="1"/>
</dbReference>
<dbReference type="InterPro" id="IPR011527">
    <property type="entry name" value="ABC1_TM_dom"/>
</dbReference>
<dbReference type="EMBL" id="FUYA01000002">
    <property type="protein sequence ID" value="SKA67734.1"/>
    <property type="molecule type" value="Genomic_DNA"/>
</dbReference>
<evidence type="ECO:0000256" key="7">
    <source>
        <dbReference type="ARBA" id="ARBA00022989"/>
    </source>
</evidence>
<sequence length="577" mass="63827">MRNFLKKFAGNDLHTLNKATVYAVAEGLCAGAPLLLLFVVLKKALDESLSFFDIAPYLVLLLIFFAAQTFCSINSILNSCSFAYGTGARLRLKIGEHLRKLPLGYFKEGKSGNTIEALLLDVFNVELASSTMYNKLATSFIIPVLVAFFMFCINTKLTLLIVSTVPLALFFFYFFRKKIDARSTAMLSSHRNSASAILEYVQGIRTIKSFNMTGPSFQRLDVALRDLRDQSYSLEATIAPLSEIYACIASLGFPLLLFFGTRMYASEEVSLAVLLFFMILSLKFYQPLMGIAPYFSMIRHLSNSAQNINTVLTTPAQPGELTQFSAQGLPIRFDNVSFSYGDRQVLHDIQFDAKPGTMTALVGPSGAGKTTISHLLARFWDVDSGKITIGSHNVREIAPDALLSQMTLVMQDTQLWNDTVMNNIRFGNPQATDEDVKAAAKAALCHDFICRLPLGYDTVLGENGSSLSGGEQKRIAIARAILKDAPIVILDEATASLDPENEHHIQQAFSSLASSKTVFAIAHKLSTIRTADQILFIENGRIAERGNFESLLAQGGRFKTFWDLQQKGQGWKIRRTK</sequence>
<keyword evidence="8 9" id="KW-0472">Membrane</keyword>
<dbReference type="InterPro" id="IPR003439">
    <property type="entry name" value="ABC_transporter-like_ATP-bd"/>
</dbReference>
<feature type="transmembrane region" description="Helical" evidence="9">
    <location>
        <begin position="271"/>
        <end position="295"/>
    </location>
</feature>
<gene>
    <name evidence="12" type="ORF">SAMN02745702_00877</name>
</gene>
<name>A0A1T4VRW4_9BACT</name>
<dbReference type="InterPro" id="IPR017871">
    <property type="entry name" value="ABC_transporter-like_CS"/>
</dbReference>
<feature type="transmembrane region" description="Helical" evidence="9">
    <location>
        <begin position="157"/>
        <end position="175"/>
    </location>
</feature>
<keyword evidence="3" id="KW-1003">Cell membrane</keyword>
<dbReference type="OrthoDB" id="9760168at2"/>
<dbReference type="SUPFAM" id="SSF90123">
    <property type="entry name" value="ABC transporter transmembrane region"/>
    <property type="match status" value="1"/>
</dbReference>
<dbReference type="InterPro" id="IPR003593">
    <property type="entry name" value="AAA+_ATPase"/>
</dbReference>
<evidence type="ECO:0000259" key="10">
    <source>
        <dbReference type="PROSITE" id="PS50893"/>
    </source>
</evidence>
<keyword evidence="2" id="KW-0813">Transport</keyword>
<evidence type="ECO:0000256" key="1">
    <source>
        <dbReference type="ARBA" id="ARBA00004651"/>
    </source>
</evidence>
<evidence type="ECO:0000256" key="3">
    <source>
        <dbReference type="ARBA" id="ARBA00022475"/>
    </source>
</evidence>
<feature type="domain" description="ABC transporter" evidence="10">
    <location>
        <begin position="331"/>
        <end position="564"/>
    </location>
</feature>
<keyword evidence="4 9" id="KW-0812">Transmembrane</keyword>
<dbReference type="Pfam" id="PF00664">
    <property type="entry name" value="ABC_membrane"/>
    <property type="match status" value="1"/>
</dbReference>
<protein>
    <submittedName>
        <fullName evidence="12">ATP-binding cassette, subfamily B</fullName>
    </submittedName>
</protein>
<dbReference type="PANTHER" id="PTHR24221:SF397">
    <property type="entry name" value="ABC TRANSPORTER, ATP-BINDING TRANSMEMBRANE PROTEIN"/>
    <property type="match status" value="1"/>
</dbReference>
<accession>A0A1T4VRW4</accession>
<dbReference type="SMART" id="SM00382">
    <property type="entry name" value="AAA"/>
    <property type="match status" value="1"/>
</dbReference>
<evidence type="ECO:0000256" key="6">
    <source>
        <dbReference type="ARBA" id="ARBA00022840"/>
    </source>
</evidence>
<evidence type="ECO:0000256" key="4">
    <source>
        <dbReference type="ARBA" id="ARBA00022692"/>
    </source>
</evidence>
<comment type="subcellular location">
    <subcellularLocation>
        <location evidence="1">Cell membrane</location>
        <topology evidence="1">Multi-pass membrane protein</topology>
    </subcellularLocation>
</comment>
<dbReference type="STRING" id="1121442.SAMN02745702_00877"/>
<evidence type="ECO:0000259" key="11">
    <source>
        <dbReference type="PROSITE" id="PS50929"/>
    </source>
</evidence>
<evidence type="ECO:0000313" key="13">
    <source>
        <dbReference type="Proteomes" id="UP000189733"/>
    </source>
</evidence>
<keyword evidence="6 12" id="KW-0067">ATP-binding</keyword>
<dbReference type="PROSITE" id="PS50929">
    <property type="entry name" value="ABC_TM1F"/>
    <property type="match status" value="1"/>
</dbReference>
<dbReference type="GO" id="GO:0005524">
    <property type="term" value="F:ATP binding"/>
    <property type="evidence" value="ECO:0007669"/>
    <property type="project" value="UniProtKB-KW"/>
</dbReference>
<dbReference type="GO" id="GO:0016887">
    <property type="term" value="F:ATP hydrolysis activity"/>
    <property type="evidence" value="ECO:0007669"/>
    <property type="project" value="InterPro"/>
</dbReference>
<keyword evidence="7 9" id="KW-1133">Transmembrane helix</keyword>
<dbReference type="InterPro" id="IPR039421">
    <property type="entry name" value="Type_1_exporter"/>
</dbReference>
<evidence type="ECO:0000256" key="5">
    <source>
        <dbReference type="ARBA" id="ARBA00022741"/>
    </source>
</evidence>
<dbReference type="Proteomes" id="UP000189733">
    <property type="component" value="Unassembled WGS sequence"/>
</dbReference>
<dbReference type="GO" id="GO:0140359">
    <property type="term" value="F:ABC-type transporter activity"/>
    <property type="evidence" value="ECO:0007669"/>
    <property type="project" value="InterPro"/>
</dbReference>
<proteinExistence type="predicted"/>
<evidence type="ECO:0000256" key="8">
    <source>
        <dbReference type="ARBA" id="ARBA00023136"/>
    </source>
</evidence>
<dbReference type="RefSeq" id="WP_078684180.1">
    <property type="nucleotide sequence ID" value="NZ_FUYA01000002.1"/>
</dbReference>
<feature type="transmembrane region" description="Helical" evidence="9">
    <location>
        <begin position="54"/>
        <end position="77"/>
    </location>
</feature>
<dbReference type="SUPFAM" id="SSF52540">
    <property type="entry name" value="P-loop containing nucleoside triphosphate hydrolases"/>
    <property type="match status" value="1"/>
</dbReference>
<dbReference type="AlphaFoldDB" id="A0A1T4VRW4"/>
<reference evidence="12 13" key="1">
    <citation type="submission" date="2017-02" db="EMBL/GenBank/DDBJ databases">
        <authorList>
            <person name="Peterson S.W."/>
        </authorList>
    </citation>
    <scope>NUCLEOTIDE SEQUENCE [LARGE SCALE GENOMIC DNA]</scope>
    <source>
        <strain evidence="12 13">DSM 18034</strain>
    </source>
</reference>
<dbReference type="FunFam" id="3.40.50.300:FF:000221">
    <property type="entry name" value="Multidrug ABC transporter ATP-binding protein"/>
    <property type="match status" value="1"/>
</dbReference>
<dbReference type="PANTHER" id="PTHR24221">
    <property type="entry name" value="ATP-BINDING CASSETTE SUB-FAMILY B"/>
    <property type="match status" value="1"/>
</dbReference>
<feature type="domain" description="ABC transmembrane type-1" evidence="11">
    <location>
        <begin position="27"/>
        <end position="300"/>
    </location>
</feature>
<keyword evidence="5" id="KW-0547">Nucleotide-binding</keyword>
<dbReference type="InterPro" id="IPR027417">
    <property type="entry name" value="P-loop_NTPase"/>
</dbReference>
<feature type="transmembrane region" description="Helical" evidence="9">
    <location>
        <begin position="133"/>
        <end position="151"/>
    </location>
</feature>
<dbReference type="InterPro" id="IPR036640">
    <property type="entry name" value="ABC1_TM_sf"/>
</dbReference>
<organism evidence="12 13">
    <name type="scientific">Desulfobaculum bizertense DSM 18034</name>
    <dbReference type="NCBI Taxonomy" id="1121442"/>
    <lineage>
        <taxon>Bacteria</taxon>
        <taxon>Pseudomonadati</taxon>
        <taxon>Thermodesulfobacteriota</taxon>
        <taxon>Desulfovibrionia</taxon>
        <taxon>Desulfovibrionales</taxon>
        <taxon>Desulfovibrionaceae</taxon>
        <taxon>Desulfobaculum</taxon>
    </lineage>
</organism>
<evidence type="ECO:0000313" key="12">
    <source>
        <dbReference type="EMBL" id="SKA67734.1"/>
    </source>
</evidence>
<dbReference type="GO" id="GO:0005886">
    <property type="term" value="C:plasma membrane"/>
    <property type="evidence" value="ECO:0007669"/>
    <property type="project" value="UniProtKB-SubCell"/>
</dbReference>